<dbReference type="InterPro" id="IPR016181">
    <property type="entry name" value="Acyl_CoA_acyltransferase"/>
</dbReference>
<dbReference type="Proteomes" id="UP000469421">
    <property type="component" value="Unassembled WGS sequence"/>
</dbReference>
<dbReference type="Pfam" id="PF00583">
    <property type="entry name" value="Acetyltransf_1"/>
    <property type="match status" value="1"/>
</dbReference>
<evidence type="ECO:0000259" key="1">
    <source>
        <dbReference type="PROSITE" id="PS51186"/>
    </source>
</evidence>
<organism evidence="2 3">
    <name type="scientific">Alcanivorax sediminis</name>
    <dbReference type="NCBI Taxonomy" id="2663008"/>
    <lineage>
        <taxon>Bacteria</taxon>
        <taxon>Pseudomonadati</taxon>
        <taxon>Pseudomonadota</taxon>
        <taxon>Gammaproteobacteria</taxon>
        <taxon>Oceanospirillales</taxon>
        <taxon>Alcanivoracaceae</taxon>
        <taxon>Alcanivorax</taxon>
    </lineage>
</organism>
<dbReference type="PROSITE" id="PS51186">
    <property type="entry name" value="GNAT"/>
    <property type="match status" value="1"/>
</dbReference>
<dbReference type="PROSITE" id="PS51273">
    <property type="entry name" value="GATASE_TYPE_1"/>
    <property type="match status" value="1"/>
</dbReference>
<comment type="caution">
    <text evidence="2">The sequence shown here is derived from an EMBL/GenBank/DDBJ whole genome shotgun (WGS) entry which is preliminary data.</text>
</comment>
<dbReference type="PANTHER" id="PTHR42791:SF1">
    <property type="entry name" value="N-ACETYLTRANSFERASE DOMAIN-CONTAINING PROTEIN"/>
    <property type="match status" value="1"/>
</dbReference>
<keyword evidence="3" id="KW-1185">Reference proteome</keyword>
<dbReference type="RefSeq" id="WP_153500913.1">
    <property type="nucleotide sequence ID" value="NZ_JBMZXE010000284.1"/>
</dbReference>
<name>A0A6N7LZ46_9GAMM</name>
<keyword evidence="2" id="KW-0808">Transferase</keyword>
<accession>A0A6N7LZ46</accession>
<protein>
    <submittedName>
        <fullName evidence="2">GNAT family N-acetyltransferase</fullName>
    </submittedName>
</protein>
<feature type="domain" description="N-acetyltransferase" evidence="1">
    <location>
        <begin position="67"/>
        <end position="199"/>
    </location>
</feature>
<dbReference type="SUPFAM" id="SSF55729">
    <property type="entry name" value="Acyl-CoA N-acyltransferases (Nat)"/>
    <property type="match status" value="1"/>
</dbReference>
<gene>
    <name evidence="2" type="ORF">GFN93_09745</name>
</gene>
<dbReference type="PANTHER" id="PTHR42791">
    <property type="entry name" value="GNAT FAMILY ACETYLTRANSFERASE"/>
    <property type="match status" value="1"/>
</dbReference>
<proteinExistence type="predicted"/>
<sequence>MATQFHPETEHLAGMLSRAFYQDPLFVYFFPNDAKRERQSLHTFRFMLRHAHLNGKVVCSSNNRDGAALWLPSDAMQHSWLDLMRLGLLPAFFAQGPMAVQRQLDAVEDMQAMHNTIISEPHYYLTVFGVEPDKQGKGVGSSILRPTLEQFDHEGMPAYLDTHNPENVSLYLRFGFEIAHHGYLPGGAVMHWGMLRKPR</sequence>
<evidence type="ECO:0000313" key="2">
    <source>
        <dbReference type="EMBL" id="MQX53531.1"/>
    </source>
</evidence>
<dbReference type="InterPro" id="IPR000182">
    <property type="entry name" value="GNAT_dom"/>
</dbReference>
<evidence type="ECO:0000313" key="3">
    <source>
        <dbReference type="Proteomes" id="UP000469421"/>
    </source>
</evidence>
<dbReference type="InterPro" id="IPR052523">
    <property type="entry name" value="Trichothecene_AcTrans"/>
</dbReference>
<dbReference type="EMBL" id="WIRE01000001">
    <property type="protein sequence ID" value="MQX53531.1"/>
    <property type="molecule type" value="Genomic_DNA"/>
</dbReference>
<reference evidence="2 3" key="1">
    <citation type="submission" date="2019-10" db="EMBL/GenBank/DDBJ databases">
        <title>Alcanivorax sp.PA15-N-34 draft genome sequence.</title>
        <authorList>
            <person name="Liao X."/>
            <person name="Shao Z."/>
        </authorList>
    </citation>
    <scope>NUCLEOTIDE SEQUENCE [LARGE SCALE GENOMIC DNA]</scope>
    <source>
        <strain evidence="2 3">PA15-N-34</strain>
    </source>
</reference>
<dbReference type="GO" id="GO:0016747">
    <property type="term" value="F:acyltransferase activity, transferring groups other than amino-acyl groups"/>
    <property type="evidence" value="ECO:0007669"/>
    <property type="project" value="InterPro"/>
</dbReference>
<dbReference type="AlphaFoldDB" id="A0A6N7LZ46"/>
<dbReference type="Gene3D" id="3.40.630.30">
    <property type="match status" value="1"/>
</dbReference>